<evidence type="ECO:0000313" key="3">
    <source>
        <dbReference type="Proteomes" id="UP001597520"/>
    </source>
</evidence>
<reference evidence="3" key="1">
    <citation type="journal article" date="2019" name="Int. J. Syst. Evol. Microbiol.">
        <title>The Global Catalogue of Microorganisms (GCM) 10K type strain sequencing project: providing services to taxonomists for standard genome sequencing and annotation.</title>
        <authorList>
            <consortium name="The Broad Institute Genomics Platform"/>
            <consortium name="The Broad Institute Genome Sequencing Center for Infectious Disease"/>
            <person name="Wu L."/>
            <person name="Ma J."/>
        </authorList>
    </citation>
    <scope>NUCLEOTIDE SEQUENCE [LARGE SCALE GENOMIC DNA]</scope>
    <source>
        <strain evidence="3">KCTC 33792</strain>
    </source>
</reference>
<gene>
    <name evidence="2" type="ORF">ACFSUB_15295</name>
</gene>
<protein>
    <submittedName>
        <fullName evidence="2">Uncharacterized protein</fullName>
    </submittedName>
</protein>
<feature type="region of interest" description="Disordered" evidence="1">
    <location>
        <begin position="110"/>
        <end position="133"/>
    </location>
</feature>
<evidence type="ECO:0000256" key="1">
    <source>
        <dbReference type="SAM" id="MobiDB-lite"/>
    </source>
</evidence>
<sequence>MKKRKKLMTFSMISIAVIFAGFFSFILFNPPLVKGSVGSLNNYHALVIAIGNKGFSDLHINDVSVNGNEEPSNVKVQVSNPLKGFIVKDTFNQEAEEFNIHDVENVTIKTNTSPAEQREKVNNDTTSTDDKSYGMSVVHNKEIENVTITYNYLGISFDKTLRVNE</sequence>
<dbReference type="RefSeq" id="WP_380714127.1">
    <property type="nucleotide sequence ID" value="NZ_JBHUML010000005.1"/>
</dbReference>
<evidence type="ECO:0000313" key="2">
    <source>
        <dbReference type="EMBL" id="MFD2706827.1"/>
    </source>
</evidence>
<accession>A0ABW5T488</accession>
<dbReference type="Proteomes" id="UP001597520">
    <property type="component" value="Unassembled WGS sequence"/>
</dbReference>
<keyword evidence="3" id="KW-1185">Reference proteome</keyword>
<feature type="compositionally biased region" description="Basic and acidic residues" evidence="1">
    <location>
        <begin position="116"/>
        <end position="132"/>
    </location>
</feature>
<organism evidence="2 3">
    <name type="scientific">Salibacterium lacus</name>
    <dbReference type="NCBI Taxonomy" id="1898109"/>
    <lineage>
        <taxon>Bacteria</taxon>
        <taxon>Bacillati</taxon>
        <taxon>Bacillota</taxon>
        <taxon>Bacilli</taxon>
        <taxon>Bacillales</taxon>
        <taxon>Bacillaceae</taxon>
    </lineage>
</organism>
<proteinExistence type="predicted"/>
<name>A0ABW5T488_9BACI</name>
<comment type="caution">
    <text evidence="2">The sequence shown here is derived from an EMBL/GenBank/DDBJ whole genome shotgun (WGS) entry which is preliminary data.</text>
</comment>
<dbReference type="EMBL" id="JBHUML010000005">
    <property type="protein sequence ID" value="MFD2706827.1"/>
    <property type="molecule type" value="Genomic_DNA"/>
</dbReference>